<name>A0A0G0K7Z5_9BACT</name>
<gene>
    <name evidence="1" type="ORF">US54_C0057G0005</name>
</gene>
<reference evidence="1 2" key="1">
    <citation type="journal article" date="2015" name="Nature">
        <title>rRNA introns, odd ribosomes, and small enigmatic genomes across a large radiation of phyla.</title>
        <authorList>
            <person name="Brown C.T."/>
            <person name="Hug L.A."/>
            <person name="Thomas B.C."/>
            <person name="Sharon I."/>
            <person name="Castelle C.J."/>
            <person name="Singh A."/>
            <person name="Wilkins M.J."/>
            <person name="Williams K.H."/>
            <person name="Banfield J.F."/>
        </authorList>
    </citation>
    <scope>NUCLEOTIDE SEQUENCE [LARGE SCALE GENOMIC DNA]</scope>
</reference>
<proteinExistence type="predicted"/>
<dbReference type="EMBL" id="LBTJ01000057">
    <property type="protein sequence ID" value="KKQ36721.1"/>
    <property type="molecule type" value="Genomic_DNA"/>
</dbReference>
<organism evidence="1 2">
    <name type="scientific">Candidatus Roizmanbacteria bacterium GW2011_GWA2_37_7</name>
    <dbReference type="NCBI Taxonomy" id="1618481"/>
    <lineage>
        <taxon>Bacteria</taxon>
        <taxon>Candidatus Roizmaniibacteriota</taxon>
    </lineage>
</organism>
<feature type="non-terminal residue" evidence="1">
    <location>
        <position position="1"/>
    </location>
</feature>
<protein>
    <submittedName>
        <fullName evidence="1">Uncharacterized protein</fullName>
    </submittedName>
</protein>
<evidence type="ECO:0000313" key="1">
    <source>
        <dbReference type="EMBL" id="KKQ36721.1"/>
    </source>
</evidence>
<sequence length="331" mass="37884">SSNKYFKNIIGTVFFEDTRGCFDICIIPTYKKLKGSDSSTFRVLSYKGRATYYAKDKYHVFLNDKILKDADPNTIQLANPDVAFDANAYYLGATRLPDYLLQRYSNTFQNDTEIKVLSVLPNSTVLFISRGKLYNLRFSSSPFYLQELNIIDGNTFVPNYQANGNNNTIELPAQISLYPTIDNPIYIGYDKNFDYIEINDGIDIAHNRNKSLLFQKFGTGYSQVNQKIYFLTDAIEAADPLTFAYTGKDFQDSIDRKAYSKDKNHIFFGKEIIANADPKSFTIIYSTGSNKYTYAFDNNGRYQLGKQINTQDTEGNKLFDSAYENRISLIR</sequence>
<evidence type="ECO:0000313" key="2">
    <source>
        <dbReference type="Proteomes" id="UP000034471"/>
    </source>
</evidence>
<dbReference type="Proteomes" id="UP000034471">
    <property type="component" value="Unassembled WGS sequence"/>
</dbReference>
<accession>A0A0G0K7Z5</accession>
<dbReference type="AlphaFoldDB" id="A0A0G0K7Z5"/>
<dbReference type="Pfam" id="PF13644">
    <property type="entry name" value="DKNYY"/>
    <property type="match status" value="1"/>
</dbReference>
<dbReference type="InterPro" id="IPR027375">
    <property type="entry name" value="DKNYY"/>
</dbReference>
<comment type="caution">
    <text evidence="1">The sequence shown here is derived from an EMBL/GenBank/DDBJ whole genome shotgun (WGS) entry which is preliminary data.</text>
</comment>